<sequence>MDNITHSVIGLGTGELLHRSLSRETSDTQQQTRRALMLFACWFASNAPDLDLFLTRLLPSPLGYLLHHRGHTHTVLFALPQALLLLALIWLLWPAARALLKHSRSARLGLGSSIVLGLGLHLFMDFLNSYGLHPFYPLASRWFYGDTLFIIEPLLWVAFGVPVVMALRSRVLKAAILAGLLAALCFFVFKDFLAWTACAVLLAIGIGLALLQHRAGQHGRQALALSFGIGIAFILLQGAATHVGRARLQAALQHIDPASHVWDVSMTAFPSNPLCWVFVSAESNQAAATYRLRRGMLSLAPGILPPAACPAGLADRGPGTVLAPGIVQMTESNGSLAALRQLQGESCYFDAWLRFARMPGLDGTVATDARFSGGLRGNFTSIDVARLQHRACPVHVPGWEPPRSDMLRKPQ</sequence>
<dbReference type="InterPro" id="IPR007404">
    <property type="entry name" value="YdjM-like"/>
</dbReference>
<proteinExistence type="predicted"/>
<dbReference type="InterPro" id="IPR053170">
    <property type="entry name" value="Transcription_regulator"/>
</dbReference>
<dbReference type="HOGENOM" id="CLU_695907_0_0_4"/>
<dbReference type="STRING" id="1349767.GJA_873"/>
<gene>
    <name evidence="2" type="ORF">GJA_873</name>
</gene>
<evidence type="ECO:0000256" key="1">
    <source>
        <dbReference type="SAM" id="Phobius"/>
    </source>
</evidence>
<protein>
    <recommendedName>
        <fullName evidence="4">Membrane-bound metal-dependent hydrolase</fullName>
    </recommendedName>
</protein>
<organism evidence="2 3">
    <name type="scientific">Janthinobacterium agaricidamnosum NBRC 102515 = DSM 9628</name>
    <dbReference type="NCBI Taxonomy" id="1349767"/>
    <lineage>
        <taxon>Bacteria</taxon>
        <taxon>Pseudomonadati</taxon>
        <taxon>Pseudomonadota</taxon>
        <taxon>Betaproteobacteria</taxon>
        <taxon>Burkholderiales</taxon>
        <taxon>Oxalobacteraceae</taxon>
        <taxon>Janthinobacterium</taxon>
    </lineage>
</organism>
<keyword evidence="1" id="KW-0472">Membrane</keyword>
<feature type="transmembrane region" description="Helical" evidence="1">
    <location>
        <begin position="35"/>
        <end position="54"/>
    </location>
</feature>
<dbReference type="RefSeq" id="WP_038489101.1">
    <property type="nucleotide sequence ID" value="NZ_BCTH01000102.1"/>
</dbReference>
<dbReference type="Proteomes" id="UP000027604">
    <property type="component" value="Chromosome I"/>
</dbReference>
<feature type="transmembrane region" description="Helical" evidence="1">
    <location>
        <begin position="223"/>
        <end position="240"/>
    </location>
</feature>
<feature type="transmembrane region" description="Helical" evidence="1">
    <location>
        <begin position="194"/>
        <end position="211"/>
    </location>
</feature>
<feature type="transmembrane region" description="Helical" evidence="1">
    <location>
        <begin position="74"/>
        <end position="93"/>
    </location>
</feature>
<reference evidence="2 3" key="1">
    <citation type="journal article" date="2015" name="Genome Announc.">
        <title>Genome Sequence of Mushroom Soft-Rot Pathogen Janthinobacterium agaricidamnosum.</title>
        <authorList>
            <person name="Graupner K."/>
            <person name="Lackner G."/>
            <person name="Hertweck C."/>
        </authorList>
    </citation>
    <scope>NUCLEOTIDE SEQUENCE [LARGE SCALE GENOMIC DNA]</scope>
    <source>
        <strain evidence="3">NBRC 102515 / DSM 9628</strain>
    </source>
</reference>
<feature type="transmembrane region" description="Helical" evidence="1">
    <location>
        <begin position="143"/>
        <end position="164"/>
    </location>
</feature>
<feature type="transmembrane region" description="Helical" evidence="1">
    <location>
        <begin position="105"/>
        <end position="123"/>
    </location>
</feature>
<name>W0V1Q1_9BURK</name>
<dbReference type="PANTHER" id="PTHR40031">
    <property type="entry name" value="HYPOTHETICAL MEMBRANE SPANNING PROTEIN"/>
    <property type="match status" value="1"/>
</dbReference>
<dbReference type="eggNOG" id="COG1988">
    <property type="taxonomic scope" value="Bacteria"/>
</dbReference>
<evidence type="ECO:0008006" key="4">
    <source>
        <dbReference type="Google" id="ProtNLM"/>
    </source>
</evidence>
<evidence type="ECO:0000313" key="2">
    <source>
        <dbReference type="EMBL" id="CDG81530.1"/>
    </source>
</evidence>
<keyword evidence="1" id="KW-1133">Transmembrane helix</keyword>
<evidence type="ECO:0000313" key="3">
    <source>
        <dbReference type="Proteomes" id="UP000027604"/>
    </source>
</evidence>
<dbReference type="OrthoDB" id="9781927at2"/>
<dbReference type="Pfam" id="PF04307">
    <property type="entry name" value="YdjM"/>
    <property type="match status" value="1"/>
</dbReference>
<dbReference type="AlphaFoldDB" id="W0V1Q1"/>
<keyword evidence="3" id="KW-1185">Reference proteome</keyword>
<keyword evidence="1" id="KW-0812">Transmembrane</keyword>
<accession>W0V1Q1</accession>
<dbReference type="KEGG" id="jag:GJA_873"/>
<dbReference type="PANTHER" id="PTHR40031:SF1">
    <property type="entry name" value="MEMBRANE-BOUND METAL-DEPENDENT HYDROLASE"/>
    <property type="match status" value="1"/>
</dbReference>
<dbReference type="PATRIC" id="fig|1349767.4.peg.2580"/>
<dbReference type="EMBL" id="HG322949">
    <property type="protein sequence ID" value="CDG81530.1"/>
    <property type="molecule type" value="Genomic_DNA"/>
</dbReference>
<feature type="transmembrane region" description="Helical" evidence="1">
    <location>
        <begin position="171"/>
        <end position="189"/>
    </location>
</feature>